<keyword evidence="1" id="KW-0732">Signal</keyword>
<proteinExistence type="predicted"/>
<dbReference type="Pfam" id="PF13472">
    <property type="entry name" value="Lipase_GDSL_2"/>
    <property type="match status" value="1"/>
</dbReference>
<feature type="domain" description="SGNH hydrolase-type esterase" evidence="2">
    <location>
        <begin position="697"/>
        <end position="879"/>
    </location>
</feature>
<accession>A0A2S6I3P8</accession>
<evidence type="ECO:0000313" key="4">
    <source>
        <dbReference type="Proteomes" id="UP000237662"/>
    </source>
</evidence>
<dbReference type="Gene3D" id="3.40.50.1110">
    <property type="entry name" value="SGNH hydrolase"/>
    <property type="match status" value="1"/>
</dbReference>
<keyword evidence="4" id="KW-1185">Reference proteome</keyword>
<gene>
    <name evidence="3" type="ORF">CLV84_2713</name>
</gene>
<name>A0A2S6I3P8_9BACT</name>
<feature type="signal peptide" evidence="1">
    <location>
        <begin position="1"/>
        <end position="23"/>
    </location>
</feature>
<dbReference type="PANTHER" id="PTHR43784:SF2">
    <property type="entry name" value="GDSL-LIKE LIPASE_ACYLHYDROLASE, PUTATIVE (AFU_ORTHOLOGUE AFUA_2G00820)-RELATED"/>
    <property type="match status" value="1"/>
</dbReference>
<reference evidence="3 4" key="1">
    <citation type="submission" date="2018-02" db="EMBL/GenBank/DDBJ databases">
        <title>Genomic Encyclopedia of Archaeal and Bacterial Type Strains, Phase II (KMG-II): from individual species to whole genera.</title>
        <authorList>
            <person name="Goeker M."/>
        </authorList>
    </citation>
    <scope>NUCLEOTIDE SEQUENCE [LARGE SCALE GENOMIC DNA]</scope>
    <source>
        <strain evidence="3 4">DSM 29526</strain>
    </source>
</reference>
<dbReference type="InterPro" id="IPR013830">
    <property type="entry name" value="SGNH_hydro"/>
</dbReference>
<evidence type="ECO:0000313" key="3">
    <source>
        <dbReference type="EMBL" id="PPK85806.1"/>
    </source>
</evidence>
<evidence type="ECO:0000259" key="2">
    <source>
        <dbReference type="Pfam" id="PF13472"/>
    </source>
</evidence>
<dbReference type="GO" id="GO:0016788">
    <property type="term" value="F:hydrolase activity, acting on ester bonds"/>
    <property type="evidence" value="ECO:0007669"/>
    <property type="project" value="UniProtKB-ARBA"/>
</dbReference>
<protein>
    <submittedName>
        <fullName evidence="3">Lysophospholipase L1-like esterase</fullName>
    </submittedName>
</protein>
<comment type="caution">
    <text evidence="3">The sequence shown here is derived from an EMBL/GenBank/DDBJ whole genome shotgun (WGS) entry which is preliminary data.</text>
</comment>
<evidence type="ECO:0000256" key="1">
    <source>
        <dbReference type="SAM" id="SignalP"/>
    </source>
</evidence>
<dbReference type="PANTHER" id="PTHR43784">
    <property type="entry name" value="GDSL-LIKE LIPASE/ACYLHYDROLASE, PUTATIVE (AFU_ORTHOLOGUE AFUA_2G00820)-RELATED"/>
    <property type="match status" value="1"/>
</dbReference>
<dbReference type="CDD" id="cd00229">
    <property type="entry name" value="SGNH_hydrolase"/>
    <property type="match status" value="1"/>
</dbReference>
<organism evidence="3 4">
    <name type="scientific">Neolewinella xylanilytica</name>
    <dbReference type="NCBI Taxonomy" id="1514080"/>
    <lineage>
        <taxon>Bacteria</taxon>
        <taxon>Pseudomonadati</taxon>
        <taxon>Bacteroidota</taxon>
        <taxon>Saprospiria</taxon>
        <taxon>Saprospirales</taxon>
        <taxon>Lewinellaceae</taxon>
        <taxon>Neolewinella</taxon>
    </lineage>
</organism>
<dbReference type="InterPro" id="IPR036514">
    <property type="entry name" value="SGNH_hydro_sf"/>
</dbReference>
<dbReference type="SUPFAM" id="SSF52266">
    <property type="entry name" value="SGNH hydrolase"/>
    <property type="match status" value="1"/>
</dbReference>
<dbReference type="InterPro" id="IPR053140">
    <property type="entry name" value="GDSL_Rv0518-like"/>
</dbReference>
<dbReference type="EMBL" id="PTJC01000006">
    <property type="protein sequence ID" value="PPK85806.1"/>
    <property type="molecule type" value="Genomic_DNA"/>
</dbReference>
<sequence>MARLYSRFLPLLVCLLAISYLGAQDTEQDTILVDFGTQLSTGNWNNLTNFTDGAVPVLLNAAGERTRYGIEVSDTFRGVNTGGTTEPDDSLALPATATGDSFFGNGQPWGGATEPSGAVTLTNLRQGKNYNLALYASRAGTETRQTRLIVIGATRDTLLLEAGGTGGMRVRTSMTPAADSTIVIEAAAGPDNDTPEAFFYLGALVMNYDAEAPPPVVEVAADTFLVDFGTVPSPAPWNNVTDFDSGAVVTLANQVGTLANVRLVVVDSFRGVNTLGTSTPDAELGFPASATEDSFFGNTGPFNGAIQATGGIELTGLDPRTGYTLRIFGSRNTEENREAMYVVEGITTDTLYLNSANNTGELAVTTVFPTRDSSIVLTASPGPNNVNNLGFYYLNAMEVFAEATAVAPLDTVLVDFGGSNTTPPPYNNVTDPNAGKVSDLTNSAGFYTGYTIAVVDSFNNTNADGTQRPAEELGLAATATGDSFFGNTGDFGGQSQPTGAVELTGLNPAVTYTVELFASRTTSERRETQYVVEGAGSDTVYLTVSSNENRSVFVEMQPDAEGTLRITASSGPNNENSDLFYYLGVLRLIYPDMDPVGDVSLELTDPTGGEFWQAGKTADITWNARNLGQLGLEYSTDAGSTWTVIDTVPAFNESYTWTLPEVDTEEALVRITSDTLLATSDSTFTISTETTSCTIVVLGSSTAEGTGASTQDSSWVGRYQEYLADDTRYDVVNLGRSGYNTFRILPTGTDIPAGVNETIDPARNVTQALTYDPFAIIINMPSNDAAGGYGVAQQLDNFETVVEAAREAGVLVYVATTQPRNFTNPAQIQIQREVRDSILAIYGEMAIDFWTGLASADGFIVDSLDSGDGIHVNDDGHAILYQRVLNLQLDTVDCSAPSAVGNLPRRVSGLVKAYPNPAENGFLMLDFGEGLRGTADVQIIDVLGRVRLRDRVEITGGADHRIDISQLGRSSSSYFFVVVTLESADGYVRDILPVVIR</sequence>
<dbReference type="RefSeq" id="WP_104420289.1">
    <property type="nucleotide sequence ID" value="NZ_PTJC01000006.1"/>
</dbReference>
<feature type="chain" id="PRO_5015559919" evidence="1">
    <location>
        <begin position="24"/>
        <end position="997"/>
    </location>
</feature>
<dbReference type="OrthoDB" id="1652165at2"/>
<dbReference type="Proteomes" id="UP000237662">
    <property type="component" value="Unassembled WGS sequence"/>
</dbReference>
<dbReference type="AlphaFoldDB" id="A0A2S6I3P8"/>